<evidence type="ECO:0000256" key="5">
    <source>
        <dbReference type="RuleBase" id="RU361277"/>
    </source>
</evidence>
<evidence type="ECO:0000313" key="8">
    <source>
        <dbReference type="Proteomes" id="UP001465153"/>
    </source>
</evidence>
<gene>
    <name evidence="7" type="ORF">NBRC116591_33400</name>
</gene>
<evidence type="ECO:0000256" key="3">
    <source>
        <dbReference type="ARBA" id="ARBA00023002"/>
    </source>
</evidence>
<keyword evidence="2 5" id="KW-0862">Zinc</keyword>
<sequence length="385" mass="41036">MSNKQTIEAVIAHSPEQPLTVERVELTQPQGTELLVRVVAVGICHTDIMAKNKGLCQFPMVLGHEGVGIIESVGESVQGLAPGQKVLMSFDSCGHCPQCSDDKPSYCDDHGSLNFSGTRPGGRLTHNYPNSDAPIYGSFFQQSSFASFALCHPSNVTVLDDDLPLPLMAPLACGIQTGAGTVFNTLDVKPDTAIAVFGCGCVGLSAVMAAKVAGAKHIVAVDLNHDRLAMARELGATLALNPSAFESAQLLNEEIQRHCGRGCHYSIDTTGVPSVLRQAFDVCGPLGVTAMIAPGVPGTEVTIEMMGLLPGKSLRGVVQGDSVTAEFIPKLIELWRAGQFPFDRLIQLYQSIEELPQAFEDMREGKVIKPVVIIDEQYFDAATAS</sequence>
<dbReference type="CDD" id="cd08278">
    <property type="entry name" value="benzyl_alcohol_DH"/>
    <property type="match status" value="1"/>
</dbReference>
<organism evidence="7 8">
    <name type="scientific">Sessilibacter corallicola</name>
    <dbReference type="NCBI Taxonomy" id="2904075"/>
    <lineage>
        <taxon>Bacteria</taxon>
        <taxon>Pseudomonadati</taxon>
        <taxon>Pseudomonadota</taxon>
        <taxon>Gammaproteobacteria</taxon>
        <taxon>Cellvibrionales</taxon>
        <taxon>Cellvibrionaceae</taxon>
        <taxon>Sessilibacter</taxon>
    </lineage>
</organism>
<evidence type="ECO:0000256" key="4">
    <source>
        <dbReference type="ARBA" id="ARBA00023027"/>
    </source>
</evidence>
<dbReference type="InterPro" id="IPR002328">
    <property type="entry name" value="ADH_Zn_CS"/>
</dbReference>
<dbReference type="PROSITE" id="PS00059">
    <property type="entry name" value="ADH_ZINC"/>
    <property type="match status" value="1"/>
</dbReference>
<dbReference type="InterPro" id="IPR020843">
    <property type="entry name" value="ER"/>
</dbReference>
<dbReference type="Pfam" id="PF00107">
    <property type="entry name" value="ADH_zinc_N"/>
    <property type="match status" value="1"/>
</dbReference>
<dbReference type="EMBL" id="BAABWN010000012">
    <property type="protein sequence ID" value="GAA6169529.1"/>
    <property type="molecule type" value="Genomic_DNA"/>
</dbReference>
<reference evidence="7 8" key="1">
    <citation type="submission" date="2024-04" db="EMBL/GenBank/DDBJ databases">
        <title>Draft genome sequence of Sessilibacter corallicola NBRC 116591.</title>
        <authorList>
            <person name="Miyakawa T."/>
            <person name="Kusuya Y."/>
            <person name="Miura T."/>
        </authorList>
    </citation>
    <scope>NUCLEOTIDE SEQUENCE [LARGE SCALE GENOMIC DNA]</scope>
    <source>
        <strain evidence="7 8">KU-00831-HH</strain>
    </source>
</reference>
<dbReference type="Pfam" id="PF08240">
    <property type="entry name" value="ADH_N"/>
    <property type="match status" value="1"/>
</dbReference>
<keyword evidence="1 5" id="KW-0479">Metal-binding</keyword>
<dbReference type="PANTHER" id="PTHR43880:SF67">
    <property type="entry name" value="ALCOHOL DEHYDROGENASE 1B"/>
    <property type="match status" value="1"/>
</dbReference>
<dbReference type="Gene3D" id="3.40.50.720">
    <property type="entry name" value="NAD(P)-binding Rossmann-like Domain"/>
    <property type="match status" value="1"/>
</dbReference>
<dbReference type="SUPFAM" id="SSF51735">
    <property type="entry name" value="NAD(P)-binding Rossmann-fold domains"/>
    <property type="match status" value="1"/>
</dbReference>
<keyword evidence="8" id="KW-1185">Reference proteome</keyword>
<name>A0ABQ0ACZ7_9GAMM</name>
<dbReference type="InterPro" id="IPR011032">
    <property type="entry name" value="GroES-like_sf"/>
</dbReference>
<dbReference type="SUPFAM" id="SSF50129">
    <property type="entry name" value="GroES-like"/>
    <property type="match status" value="2"/>
</dbReference>
<dbReference type="SMART" id="SM00829">
    <property type="entry name" value="PKS_ER"/>
    <property type="match status" value="1"/>
</dbReference>
<comment type="cofactor">
    <cofactor evidence="5">
        <name>Zn(2+)</name>
        <dbReference type="ChEBI" id="CHEBI:29105"/>
    </cofactor>
</comment>
<feature type="domain" description="Enoyl reductase (ER)" evidence="6">
    <location>
        <begin position="14"/>
        <end position="373"/>
    </location>
</feature>
<accession>A0ABQ0ACZ7</accession>
<proteinExistence type="inferred from homology"/>
<dbReference type="InterPro" id="IPR013154">
    <property type="entry name" value="ADH-like_N"/>
</dbReference>
<comment type="similarity">
    <text evidence="5">Belongs to the zinc-containing alcohol dehydrogenase family.</text>
</comment>
<evidence type="ECO:0000259" key="6">
    <source>
        <dbReference type="SMART" id="SM00829"/>
    </source>
</evidence>
<dbReference type="Proteomes" id="UP001465153">
    <property type="component" value="Unassembled WGS sequence"/>
</dbReference>
<evidence type="ECO:0000256" key="2">
    <source>
        <dbReference type="ARBA" id="ARBA00022833"/>
    </source>
</evidence>
<protein>
    <submittedName>
        <fullName evidence="7">NAD(P)-dependent alcohol dehydrogenase</fullName>
    </submittedName>
</protein>
<dbReference type="Gene3D" id="3.90.180.10">
    <property type="entry name" value="Medium-chain alcohol dehydrogenases, catalytic domain"/>
    <property type="match status" value="1"/>
</dbReference>
<dbReference type="RefSeq" id="WP_353304032.1">
    <property type="nucleotide sequence ID" value="NZ_BAABWN010000012.1"/>
</dbReference>
<dbReference type="InterPro" id="IPR013149">
    <property type="entry name" value="ADH-like_C"/>
</dbReference>
<dbReference type="PANTHER" id="PTHR43880">
    <property type="entry name" value="ALCOHOL DEHYDROGENASE"/>
    <property type="match status" value="1"/>
</dbReference>
<comment type="caution">
    <text evidence="7">The sequence shown here is derived from an EMBL/GenBank/DDBJ whole genome shotgun (WGS) entry which is preliminary data.</text>
</comment>
<keyword evidence="4" id="KW-0520">NAD</keyword>
<evidence type="ECO:0000313" key="7">
    <source>
        <dbReference type="EMBL" id="GAA6169529.1"/>
    </source>
</evidence>
<dbReference type="InterPro" id="IPR036291">
    <property type="entry name" value="NAD(P)-bd_dom_sf"/>
</dbReference>
<evidence type="ECO:0000256" key="1">
    <source>
        <dbReference type="ARBA" id="ARBA00022723"/>
    </source>
</evidence>
<keyword evidence="3" id="KW-0560">Oxidoreductase</keyword>